<organism evidence="2 3">
    <name type="scientific">Pseudoprevotella muciniphila</name>
    <dbReference type="NCBI Taxonomy" id="2133944"/>
    <lineage>
        <taxon>Bacteria</taxon>
        <taxon>Pseudomonadati</taxon>
        <taxon>Bacteroidota</taxon>
        <taxon>Bacteroidia</taxon>
        <taxon>Bacteroidales</taxon>
        <taxon>Prevotellaceae</taxon>
        <taxon>Pseudoprevotella</taxon>
    </lineage>
</organism>
<evidence type="ECO:0000256" key="1">
    <source>
        <dbReference type="SAM" id="Phobius"/>
    </source>
</evidence>
<reference evidence="2 3" key="1">
    <citation type="submission" date="2018-11" db="EMBL/GenBank/DDBJ databases">
        <authorList>
            <person name="Na S.W."/>
            <person name="Baik M."/>
        </authorList>
    </citation>
    <scope>NUCLEOTIDE SEQUENCE [LARGE SCALE GENOMIC DNA]</scope>
    <source>
        <strain evidence="2 3">E39</strain>
    </source>
</reference>
<evidence type="ECO:0000313" key="2">
    <source>
        <dbReference type="EMBL" id="QFQ13688.1"/>
    </source>
</evidence>
<keyword evidence="3" id="KW-1185">Reference proteome</keyword>
<protein>
    <submittedName>
        <fullName evidence="2">Uncharacterized protein</fullName>
    </submittedName>
</protein>
<evidence type="ECO:0000313" key="3">
    <source>
        <dbReference type="Proteomes" id="UP000249375"/>
    </source>
</evidence>
<gene>
    <name evidence="2" type="ORF">C7Y71_003135</name>
</gene>
<accession>A0A5P8E9R9</accession>
<dbReference type="KEGG" id="alq:C7Y71_003135"/>
<name>A0A5P8E9R9_9BACT</name>
<dbReference type="EMBL" id="CP033459">
    <property type="protein sequence ID" value="QFQ13688.1"/>
    <property type="molecule type" value="Genomic_DNA"/>
</dbReference>
<dbReference type="Proteomes" id="UP000249375">
    <property type="component" value="Chromosome"/>
</dbReference>
<feature type="transmembrane region" description="Helical" evidence="1">
    <location>
        <begin position="12"/>
        <end position="35"/>
    </location>
</feature>
<keyword evidence="1" id="KW-1133">Transmembrane helix</keyword>
<sequence length="92" mass="10632">MVRLAKDLYHLNWEAKIGILFLIPPIYGVICFIFNEMNVDPSLFWYGDIDTVVVYEYYSAVYKSSNMPLYLGLMAIAGAYLIKGNLKRKINQ</sequence>
<dbReference type="AlphaFoldDB" id="A0A5P8E9R9"/>
<feature type="transmembrane region" description="Helical" evidence="1">
    <location>
        <begin position="67"/>
        <end position="86"/>
    </location>
</feature>
<keyword evidence="1" id="KW-0472">Membrane</keyword>
<keyword evidence="1" id="KW-0812">Transmembrane</keyword>
<proteinExistence type="predicted"/>